<dbReference type="EMBL" id="DAKRPA010000098">
    <property type="protein sequence ID" value="DAZ98752.1"/>
    <property type="molecule type" value="Genomic_DNA"/>
</dbReference>
<comment type="subcellular location">
    <subcellularLocation>
        <location evidence="1">Cytoplasm</location>
    </subcellularLocation>
</comment>
<reference evidence="5" key="2">
    <citation type="journal article" date="2023" name="Microbiol Resour">
        <title>Decontamination and Annotation of the Draft Genome Sequence of the Oomycete Lagenidium giganteum ARSEF 373.</title>
        <authorList>
            <person name="Morgan W.R."/>
            <person name="Tartar A."/>
        </authorList>
    </citation>
    <scope>NUCLEOTIDE SEQUENCE</scope>
    <source>
        <strain evidence="5">ARSEF 373</strain>
    </source>
</reference>
<evidence type="ECO:0000259" key="4">
    <source>
        <dbReference type="PROSITE" id="PS50405"/>
    </source>
</evidence>
<dbReference type="InterPro" id="IPR036249">
    <property type="entry name" value="Thioredoxin-like_sf"/>
</dbReference>
<name>A0AAV2YUN5_9STRA</name>
<sequence>MSLKLYGHLISQPTRSVAWALTIKGVGYELVPTFPSKGDTKKPEYLKVNPNGLVPVIKDGDFTLFEGNAILTYLADKHKWTDLYPTEIKACAKVNEYLHWHHTHARHGTPRVLIPYIHQATGNTTSEDLELIANREKTIGHFVGLIEKFLTTPYLAQSSHLTLADLSCYCELDQLEAMEVFDFSRYPKTAEWMKRMKDVPHHDKIRQPLWDFLTSVNLKPAPKE</sequence>
<keyword evidence="2" id="KW-0963">Cytoplasm</keyword>
<protein>
    <recommendedName>
        <fullName evidence="7">Glutathione S-transferase</fullName>
    </recommendedName>
</protein>
<dbReference type="AlphaFoldDB" id="A0AAV2YUN5"/>
<dbReference type="InterPro" id="IPR040079">
    <property type="entry name" value="Glutathione_S-Trfase"/>
</dbReference>
<dbReference type="Gene3D" id="1.20.1050.10">
    <property type="match status" value="1"/>
</dbReference>
<dbReference type="PANTHER" id="PTHR43917">
    <property type="match status" value="1"/>
</dbReference>
<dbReference type="InterPro" id="IPR036282">
    <property type="entry name" value="Glutathione-S-Trfase_C_sf"/>
</dbReference>
<evidence type="ECO:0008006" key="7">
    <source>
        <dbReference type="Google" id="ProtNLM"/>
    </source>
</evidence>
<feature type="domain" description="GST C-terminal" evidence="4">
    <location>
        <begin position="87"/>
        <end position="223"/>
    </location>
</feature>
<dbReference type="InterPro" id="IPR051369">
    <property type="entry name" value="GST_Theta"/>
</dbReference>
<reference evidence="5" key="1">
    <citation type="submission" date="2022-11" db="EMBL/GenBank/DDBJ databases">
        <authorList>
            <person name="Morgan W.R."/>
            <person name="Tartar A."/>
        </authorList>
    </citation>
    <scope>NUCLEOTIDE SEQUENCE</scope>
    <source>
        <strain evidence="5">ARSEF 373</strain>
    </source>
</reference>
<gene>
    <name evidence="5" type="ORF">N0F65_003808</name>
</gene>
<comment type="caution">
    <text evidence="5">The sequence shown here is derived from an EMBL/GenBank/DDBJ whole genome shotgun (WGS) entry which is preliminary data.</text>
</comment>
<evidence type="ECO:0000256" key="1">
    <source>
        <dbReference type="ARBA" id="ARBA00004496"/>
    </source>
</evidence>
<accession>A0AAV2YUN5</accession>
<keyword evidence="6" id="KW-1185">Reference proteome</keyword>
<dbReference type="SUPFAM" id="SSF47616">
    <property type="entry name" value="GST C-terminal domain-like"/>
    <property type="match status" value="1"/>
</dbReference>
<dbReference type="GO" id="GO:0005737">
    <property type="term" value="C:cytoplasm"/>
    <property type="evidence" value="ECO:0007669"/>
    <property type="project" value="UniProtKB-SubCell"/>
</dbReference>
<evidence type="ECO:0000259" key="3">
    <source>
        <dbReference type="PROSITE" id="PS50404"/>
    </source>
</evidence>
<dbReference type="InterPro" id="IPR010987">
    <property type="entry name" value="Glutathione-S-Trfase_C-like"/>
</dbReference>
<dbReference type="SFLD" id="SFLDS00019">
    <property type="entry name" value="Glutathione_Transferase_(cytos"/>
    <property type="match status" value="1"/>
</dbReference>
<dbReference type="PANTHER" id="PTHR43917:SF8">
    <property type="entry name" value="GH16740P-RELATED"/>
    <property type="match status" value="1"/>
</dbReference>
<evidence type="ECO:0000256" key="2">
    <source>
        <dbReference type="ARBA" id="ARBA00022490"/>
    </source>
</evidence>
<dbReference type="SUPFAM" id="SSF52833">
    <property type="entry name" value="Thioredoxin-like"/>
    <property type="match status" value="1"/>
</dbReference>
<dbReference type="Proteomes" id="UP001146120">
    <property type="component" value="Unassembled WGS sequence"/>
</dbReference>
<dbReference type="PROSITE" id="PS50405">
    <property type="entry name" value="GST_CTER"/>
    <property type="match status" value="1"/>
</dbReference>
<dbReference type="GO" id="GO:0004364">
    <property type="term" value="F:glutathione transferase activity"/>
    <property type="evidence" value="ECO:0007669"/>
    <property type="project" value="TreeGrafter"/>
</dbReference>
<dbReference type="InterPro" id="IPR004045">
    <property type="entry name" value="Glutathione_S-Trfase_N"/>
</dbReference>
<evidence type="ECO:0000313" key="6">
    <source>
        <dbReference type="Proteomes" id="UP001146120"/>
    </source>
</evidence>
<proteinExistence type="predicted"/>
<dbReference type="PROSITE" id="PS50404">
    <property type="entry name" value="GST_NTER"/>
    <property type="match status" value="1"/>
</dbReference>
<dbReference type="Pfam" id="PF02798">
    <property type="entry name" value="GST_N"/>
    <property type="match status" value="1"/>
</dbReference>
<dbReference type="InterPro" id="IPR004046">
    <property type="entry name" value="GST_C"/>
</dbReference>
<dbReference type="Gene3D" id="3.40.30.10">
    <property type="entry name" value="Glutaredoxin"/>
    <property type="match status" value="1"/>
</dbReference>
<evidence type="ECO:0000313" key="5">
    <source>
        <dbReference type="EMBL" id="DAZ98752.1"/>
    </source>
</evidence>
<dbReference type="FunFam" id="3.40.30.10:FF:000295">
    <property type="entry name" value="Glutathione S-transferase unclassified 1"/>
    <property type="match status" value="1"/>
</dbReference>
<feature type="domain" description="GST N-terminal" evidence="3">
    <location>
        <begin position="1"/>
        <end position="82"/>
    </location>
</feature>
<dbReference type="SFLD" id="SFLDG00358">
    <property type="entry name" value="Main_(cytGST)"/>
    <property type="match status" value="1"/>
</dbReference>
<dbReference type="GO" id="GO:0006749">
    <property type="term" value="P:glutathione metabolic process"/>
    <property type="evidence" value="ECO:0007669"/>
    <property type="project" value="TreeGrafter"/>
</dbReference>
<dbReference type="Pfam" id="PF14497">
    <property type="entry name" value="GST_C_3"/>
    <property type="match status" value="1"/>
</dbReference>
<organism evidence="5 6">
    <name type="scientific">Lagenidium giganteum</name>
    <dbReference type="NCBI Taxonomy" id="4803"/>
    <lineage>
        <taxon>Eukaryota</taxon>
        <taxon>Sar</taxon>
        <taxon>Stramenopiles</taxon>
        <taxon>Oomycota</taxon>
        <taxon>Peronosporomycetes</taxon>
        <taxon>Pythiales</taxon>
        <taxon>Pythiaceae</taxon>
    </lineage>
</organism>